<dbReference type="InterPro" id="IPR008928">
    <property type="entry name" value="6-hairpin_glycosidase_sf"/>
</dbReference>
<dbReference type="Pfam" id="PF00759">
    <property type="entry name" value="Glyco_hydro_9"/>
    <property type="match status" value="1"/>
</dbReference>
<keyword evidence="13" id="KW-1185">Reference proteome</keyword>
<dbReference type="Proteomes" id="UP001186944">
    <property type="component" value="Unassembled WGS sequence"/>
</dbReference>
<feature type="active site" evidence="8">
    <location>
        <position position="374"/>
    </location>
</feature>
<feature type="active site" evidence="9">
    <location>
        <position position="418"/>
    </location>
</feature>
<evidence type="ECO:0000256" key="4">
    <source>
        <dbReference type="ARBA" id="ARBA00023001"/>
    </source>
</evidence>
<evidence type="ECO:0000256" key="10">
    <source>
        <dbReference type="RuleBase" id="RU361166"/>
    </source>
</evidence>
<evidence type="ECO:0000256" key="6">
    <source>
        <dbReference type="ARBA" id="ARBA00023295"/>
    </source>
</evidence>
<dbReference type="PROSITE" id="PS00592">
    <property type="entry name" value="GH9_2"/>
    <property type="match status" value="1"/>
</dbReference>
<keyword evidence="3 8" id="KW-0378">Hydrolase</keyword>
<sequence>MMFIIRSSVCLLSILFLSLVQAAPKYDYGDVLGKSILFYEAQRSGKLPATNRVHWRADSALNDKGLNGEDLTGGWYDAGDNIKFGYPMANVVTMLNWGLLRYKDAYQDSGQLDHMYDCVRWGLTWLVKCHTAPNELYIMVGDPTDDHRHWNRPENMTTKRTPKKIDAAHPGSDAASEYAAAMASGYLVFKTKDPDFAAELLQHAKQLSSFAKNHRGSYSKTLTSDFNLYNSADESDEMPWGMAWLYKATNESSYLQDAKSMYQGGTAWAQSWDNKLLGTSVRDDTYKTDIESSMTEWLPGRSVPYSPHGLAVRTKWGSLRYASNMAFMALLAADDGIQTDKYRKWAMSQINYALGDTGRSYVVGFGTNPPTHPHHRAASCPDMQTPCDFSWYSKPSPNPHVLTGALVGGPGLNEAYTDRRSDYIQNEVAVDYNAGFQSAVAGTY</sequence>
<accession>A0AA89C8S1</accession>
<protein>
    <recommendedName>
        <fullName evidence="10">Endoglucanase</fullName>
        <ecNumber evidence="10">3.2.1.4</ecNumber>
    </recommendedName>
</protein>
<evidence type="ECO:0000256" key="5">
    <source>
        <dbReference type="ARBA" id="ARBA00023277"/>
    </source>
</evidence>
<feature type="chain" id="PRO_5041515723" description="Endoglucanase" evidence="10">
    <location>
        <begin position="23"/>
        <end position="444"/>
    </location>
</feature>
<dbReference type="InterPro" id="IPR018221">
    <property type="entry name" value="Glyco_hydro_9_His_AS"/>
</dbReference>
<dbReference type="EMBL" id="VSWD01000005">
    <property type="protein sequence ID" value="KAK3104208.1"/>
    <property type="molecule type" value="Genomic_DNA"/>
</dbReference>
<evidence type="ECO:0000313" key="12">
    <source>
        <dbReference type="EMBL" id="KAK3104208.1"/>
    </source>
</evidence>
<feature type="signal peptide" evidence="10">
    <location>
        <begin position="1"/>
        <end position="22"/>
    </location>
</feature>
<dbReference type="InterPro" id="IPR012341">
    <property type="entry name" value="6hp_glycosidase-like_sf"/>
</dbReference>
<comment type="caution">
    <text evidence="12">The sequence shown here is derived from an EMBL/GenBank/DDBJ whole genome shotgun (WGS) entry which is preliminary data.</text>
</comment>
<proteinExistence type="inferred from homology"/>
<dbReference type="SUPFAM" id="SSF48208">
    <property type="entry name" value="Six-hairpin glycosidases"/>
    <property type="match status" value="1"/>
</dbReference>
<keyword evidence="10" id="KW-0732">Signal</keyword>
<comment type="catalytic activity">
    <reaction evidence="1 10">
        <text>Endohydrolysis of (1-&gt;4)-beta-D-glucosidic linkages in cellulose, lichenin and cereal beta-D-glucans.</text>
        <dbReference type="EC" id="3.2.1.4"/>
    </reaction>
</comment>
<dbReference type="PANTHER" id="PTHR22298">
    <property type="entry name" value="ENDO-1,4-BETA-GLUCANASE"/>
    <property type="match status" value="1"/>
</dbReference>
<feature type="domain" description="Glycoside hydrolase family 9" evidence="11">
    <location>
        <begin position="28"/>
        <end position="439"/>
    </location>
</feature>
<evidence type="ECO:0000256" key="7">
    <source>
        <dbReference type="ARBA" id="ARBA00023326"/>
    </source>
</evidence>
<evidence type="ECO:0000256" key="9">
    <source>
        <dbReference type="PROSITE-ProRule" id="PRU10060"/>
    </source>
</evidence>
<gene>
    <name evidence="12" type="ORF">FSP39_025314</name>
</gene>
<name>A0AA89C8S1_PINIB</name>
<evidence type="ECO:0000256" key="1">
    <source>
        <dbReference type="ARBA" id="ARBA00000966"/>
    </source>
</evidence>
<keyword evidence="7 8" id="KW-0624">Polysaccharide degradation</keyword>
<dbReference type="GO" id="GO:0008810">
    <property type="term" value="F:cellulase activity"/>
    <property type="evidence" value="ECO:0007669"/>
    <property type="project" value="UniProtKB-EC"/>
</dbReference>
<dbReference type="EC" id="3.2.1.4" evidence="10"/>
<keyword evidence="6 8" id="KW-0326">Glycosidase</keyword>
<evidence type="ECO:0000259" key="11">
    <source>
        <dbReference type="Pfam" id="PF00759"/>
    </source>
</evidence>
<organism evidence="12 13">
    <name type="scientific">Pinctada imbricata</name>
    <name type="common">Atlantic pearl-oyster</name>
    <name type="synonym">Pinctada martensii</name>
    <dbReference type="NCBI Taxonomy" id="66713"/>
    <lineage>
        <taxon>Eukaryota</taxon>
        <taxon>Metazoa</taxon>
        <taxon>Spiralia</taxon>
        <taxon>Lophotrochozoa</taxon>
        <taxon>Mollusca</taxon>
        <taxon>Bivalvia</taxon>
        <taxon>Autobranchia</taxon>
        <taxon>Pteriomorphia</taxon>
        <taxon>Pterioida</taxon>
        <taxon>Pterioidea</taxon>
        <taxon>Pteriidae</taxon>
        <taxon>Pinctada</taxon>
    </lineage>
</organism>
<evidence type="ECO:0000313" key="13">
    <source>
        <dbReference type="Proteomes" id="UP001186944"/>
    </source>
</evidence>
<dbReference type="InterPro" id="IPR033126">
    <property type="entry name" value="Glyco_hydro_9_Asp/Glu_AS"/>
</dbReference>
<keyword evidence="4 10" id="KW-0136">Cellulose degradation</keyword>
<dbReference type="AlphaFoldDB" id="A0AA89C8S1"/>
<reference evidence="12" key="1">
    <citation type="submission" date="2019-08" db="EMBL/GenBank/DDBJ databases">
        <title>The improved chromosome-level genome for the pearl oyster Pinctada fucata martensii using PacBio sequencing and Hi-C.</title>
        <authorList>
            <person name="Zheng Z."/>
        </authorList>
    </citation>
    <scope>NUCLEOTIDE SEQUENCE</scope>
    <source>
        <strain evidence="12">ZZ-2019</strain>
        <tissue evidence="12">Adductor muscle</tissue>
    </source>
</reference>
<evidence type="ECO:0000256" key="3">
    <source>
        <dbReference type="ARBA" id="ARBA00022801"/>
    </source>
</evidence>
<evidence type="ECO:0000256" key="8">
    <source>
        <dbReference type="PROSITE-ProRule" id="PRU10059"/>
    </source>
</evidence>
<evidence type="ECO:0000256" key="2">
    <source>
        <dbReference type="ARBA" id="ARBA00007072"/>
    </source>
</evidence>
<dbReference type="Gene3D" id="1.50.10.10">
    <property type="match status" value="1"/>
</dbReference>
<feature type="active site" evidence="9">
    <location>
        <position position="427"/>
    </location>
</feature>
<dbReference type="InterPro" id="IPR001701">
    <property type="entry name" value="Glyco_hydro_9"/>
</dbReference>
<comment type="similarity">
    <text evidence="2 8 10">Belongs to the glycosyl hydrolase 9 (cellulase E) family.</text>
</comment>
<dbReference type="PROSITE" id="PS00698">
    <property type="entry name" value="GH9_3"/>
    <property type="match status" value="1"/>
</dbReference>
<dbReference type="GO" id="GO:0030245">
    <property type="term" value="P:cellulose catabolic process"/>
    <property type="evidence" value="ECO:0007669"/>
    <property type="project" value="UniProtKB-KW"/>
</dbReference>
<keyword evidence="5 8" id="KW-0119">Carbohydrate metabolism</keyword>